<protein>
    <submittedName>
        <fullName evidence="2">Uncharacterized protein</fullName>
    </submittedName>
</protein>
<sequence length="94" mass="11425">MTFIEAGWKLQKRIEKRLQMLKLCLPDNDTLFWRRKDFALFFLSFTLFFGMGVGIFFINVYYYSNDWWLVPVGISEVFLFLFIICEKVDRDDEE</sequence>
<dbReference type="EMBL" id="BARS01054120">
    <property type="protein sequence ID" value="GAG45779.1"/>
    <property type="molecule type" value="Genomic_DNA"/>
</dbReference>
<keyword evidence="1" id="KW-0812">Transmembrane</keyword>
<evidence type="ECO:0000313" key="2">
    <source>
        <dbReference type="EMBL" id="GAG45779.1"/>
    </source>
</evidence>
<accession>X0XRG6</accession>
<proteinExistence type="predicted"/>
<reference evidence="2" key="1">
    <citation type="journal article" date="2014" name="Front. Microbiol.">
        <title>High frequency of phylogenetically diverse reductive dehalogenase-homologous genes in deep subseafloor sedimentary metagenomes.</title>
        <authorList>
            <person name="Kawai M."/>
            <person name="Futagami T."/>
            <person name="Toyoda A."/>
            <person name="Takaki Y."/>
            <person name="Nishi S."/>
            <person name="Hori S."/>
            <person name="Arai W."/>
            <person name="Tsubouchi T."/>
            <person name="Morono Y."/>
            <person name="Uchiyama I."/>
            <person name="Ito T."/>
            <person name="Fujiyama A."/>
            <person name="Inagaki F."/>
            <person name="Takami H."/>
        </authorList>
    </citation>
    <scope>NUCLEOTIDE SEQUENCE</scope>
    <source>
        <strain evidence="2">Expedition CK06-06</strain>
    </source>
</reference>
<feature type="transmembrane region" description="Helical" evidence="1">
    <location>
        <begin position="38"/>
        <end position="62"/>
    </location>
</feature>
<feature type="transmembrane region" description="Helical" evidence="1">
    <location>
        <begin position="68"/>
        <end position="85"/>
    </location>
</feature>
<name>X0XRG6_9ZZZZ</name>
<gene>
    <name evidence="2" type="ORF">S01H1_80183</name>
</gene>
<evidence type="ECO:0000256" key="1">
    <source>
        <dbReference type="SAM" id="Phobius"/>
    </source>
</evidence>
<comment type="caution">
    <text evidence="2">The sequence shown here is derived from an EMBL/GenBank/DDBJ whole genome shotgun (WGS) entry which is preliminary data.</text>
</comment>
<organism evidence="2">
    <name type="scientific">marine sediment metagenome</name>
    <dbReference type="NCBI Taxonomy" id="412755"/>
    <lineage>
        <taxon>unclassified sequences</taxon>
        <taxon>metagenomes</taxon>
        <taxon>ecological metagenomes</taxon>
    </lineage>
</organism>
<dbReference type="AlphaFoldDB" id="X0XRG6"/>
<keyword evidence="1" id="KW-0472">Membrane</keyword>
<keyword evidence="1" id="KW-1133">Transmembrane helix</keyword>